<dbReference type="AlphaFoldDB" id="A0A9X0L5E1"/>
<name>A0A9X0L5E1_SOLP1</name>
<keyword evidence="1" id="KW-1133">Transmembrane helix</keyword>
<comment type="caution">
    <text evidence="2">The sequence shown here is derived from an EMBL/GenBank/DDBJ whole genome shotgun (WGS) entry which is preliminary data.</text>
</comment>
<organism evidence="2 3">
    <name type="scientific">Solirubrum puertoriconensis</name>
    <dbReference type="NCBI Taxonomy" id="1751427"/>
    <lineage>
        <taxon>Bacteria</taxon>
        <taxon>Pseudomonadati</taxon>
        <taxon>Bacteroidota</taxon>
        <taxon>Cytophagia</taxon>
        <taxon>Cytophagales</taxon>
    </lineage>
</organism>
<sequence>MPIIYGFALRQRHQRLCQHGHFTTGLVVDHDEGPIVEFHTEAGHLVRIKPETGGKSYFARGAVVSLYYNPGDPQHNFALADYYLLNARPLVFIGIGIILILAGLFAPIGS</sequence>
<dbReference type="Proteomes" id="UP000054223">
    <property type="component" value="Unassembled WGS sequence"/>
</dbReference>
<gene>
    <name evidence="2" type="ORF">ASU33_10635</name>
</gene>
<evidence type="ECO:0000256" key="1">
    <source>
        <dbReference type="SAM" id="Phobius"/>
    </source>
</evidence>
<reference evidence="2 3" key="1">
    <citation type="submission" date="2015-11" db="EMBL/GenBank/DDBJ databases">
        <title>Solirubrum puertoriconensis gen. nov. an environmental bacteria isolated in Puerto Rico.</title>
        <authorList>
            <person name="Cuebas-Irizarry M.F."/>
            <person name="Montalvo-Rodriguez R."/>
        </authorList>
    </citation>
    <scope>NUCLEOTIDE SEQUENCE [LARGE SCALE GENOMIC DNA]</scope>
    <source>
        <strain evidence="2 3">MC1A</strain>
    </source>
</reference>
<dbReference type="RefSeq" id="WP_059070222.1">
    <property type="nucleotide sequence ID" value="NZ_LNAL01000006.1"/>
</dbReference>
<accession>A0A9X0L5E1</accession>
<evidence type="ECO:0008006" key="4">
    <source>
        <dbReference type="Google" id="ProtNLM"/>
    </source>
</evidence>
<feature type="transmembrane region" description="Helical" evidence="1">
    <location>
        <begin position="90"/>
        <end position="108"/>
    </location>
</feature>
<protein>
    <recommendedName>
        <fullName evidence="4">DUF3592 domain-containing protein</fullName>
    </recommendedName>
</protein>
<keyword evidence="3" id="KW-1185">Reference proteome</keyword>
<proteinExistence type="predicted"/>
<evidence type="ECO:0000313" key="3">
    <source>
        <dbReference type="Proteomes" id="UP000054223"/>
    </source>
</evidence>
<keyword evidence="1" id="KW-0472">Membrane</keyword>
<dbReference type="EMBL" id="LNAL01000006">
    <property type="protein sequence ID" value="KUG08598.1"/>
    <property type="molecule type" value="Genomic_DNA"/>
</dbReference>
<keyword evidence="1" id="KW-0812">Transmembrane</keyword>
<evidence type="ECO:0000313" key="2">
    <source>
        <dbReference type="EMBL" id="KUG08598.1"/>
    </source>
</evidence>
<dbReference type="OrthoDB" id="886605at2"/>